<dbReference type="PANTHER" id="PTHR43316:SF9">
    <property type="entry name" value="ACID DEHALOGENASE, PUTATIVE (AFU_ORTHOLOGUE AFUA_6G14460)-RELATED"/>
    <property type="match status" value="1"/>
</dbReference>
<dbReference type="Gene3D" id="3.40.50.1000">
    <property type="entry name" value="HAD superfamily/HAD-like"/>
    <property type="match status" value="1"/>
</dbReference>
<keyword evidence="1 2" id="KW-0378">Hydrolase</keyword>
<gene>
    <name evidence="2" type="ORF">EV668_3297</name>
</gene>
<dbReference type="SFLD" id="SFLDG01129">
    <property type="entry name" value="C1.5:_HAD__Beta-PGM__Phosphata"/>
    <property type="match status" value="1"/>
</dbReference>
<name>A0A4R7C206_9HYPH</name>
<dbReference type="EMBL" id="SNZR01000013">
    <property type="protein sequence ID" value="TDR90446.1"/>
    <property type="molecule type" value="Genomic_DNA"/>
</dbReference>
<dbReference type="SUPFAM" id="SSF56784">
    <property type="entry name" value="HAD-like"/>
    <property type="match status" value="1"/>
</dbReference>
<comment type="caution">
    <text evidence="2">The sequence shown here is derived from an EMBL/GenBank/DDBJ whole genome shotgun (WGS) entry which is preliminary data.</text>
</comment>
<organism evidence="2 3">
    <name type="scientific">Enterovirga rhinocerotis</name>
    <dbReference type="NCBI Taxonomy" id="1339210"/>
    <lineage>
        <taxon>Bacteria</taxon>
        <taxon>Pseudomonadati</taxon>
        <taxon>Pseudomonadota</taxon>
        <taxon>Alphaproteobacteria</taxon>
        <taxon>Hyphomicrobiales</taxon>
        <taxon>Methylobacteriaceae</taxon>
        <taxon>Enterovirga</taxon>
    </lineage>
</organism>
<proteinExistence type="predicted"/>
<dbReference type="NCBIfam" id="TIGR01428">
    <property type="entry name" value="HAD_type_II"/>
    <property type="match status" value="1"/>
</dbReference>
<dbReference type="Pfam" id="PF00702">
    <property type="entry name" value="Hydrolase"/>
    <property type="match status" value="1"/>
</dbReference>
<dbReference type="OrthoDB" id="9785638at2"/>
<dbReference type="InterPro" id="IPR023214">
    <property type="entry name" value="HAD_sf"/>
</dbReference>
<dbReference type="InterPro" id="IPR051540">
    <property type="entry name" value="S-2-haloacid_dehalogenase"/>
</dbReference>
<evidence type="ECO:0000313" key="3">
    <source>
        <dbReference type="Proteomes" id="UP000295122"/>
    </source>
</evidence>
<keyword evidence="3" id="KW-1185">Reference proteome</keyword>
<dbReference type="AlphaFoldDB" id="A0A4R7C206"/>
<dbReference type="Proteomes" id="UP000295122">
    <property type="component" value="Unassembled WGS sequence"/>
</dbReference>
<dbReference type="Gene3D" id="1.10.150.750">
    <property type="match status" value="1"/>
</dbReference>
<accession>A0A4R7C206</accession>
<sequence>MRISDFKVLTFDCYGTLIDWESGMVAALRPLTDRVEPALTRNQILEAHAFHESDQQLQTPARPYRDLLAIVFKRLAEQWGVPVTHEECVAYGRSVGDWPAFPDSVEALRYLKQHYKLVILSNVDNESFSLSNRRLGVDFDAIVTAEDVGAYKPSLRNFEAMLGRLAHGLGGTPVAKTDILHTAESLFHDHKPANAVGLTSCWIWRRHADEGFGATMNPGDLPRTDFRFTSMAEMAETHRREVAG</sequence>
<dbReference type="SFLD" id="SFLDS00003">
    <property type="entry name" value="Haloacid_Dehalogenase"/>
    <property type="match status" value="1"/>
</dbReference>
<dbReference type="GO" id="GO:0019120">
    <property type="term" value="F:hydrolase activity, acting on acid halide bonds, in C-halide compounds"/>
    <property type="evidence" value="ECO:0007669"/>
    <property type="project" value="InterPro"/>
</dbReference>
<dbReference type="PANTHER" id="PTHR43316">
    <property type="entry name" value="HYDROLASE, HALOACID DELAHOGENASE-RELATED"/>
    <property type="match status" value="1"/>
</dbReference>
<dbReference type="InterPro" id="IPR036412">
    <property type="entry name" value="HAD-like_sf"/>
</dbReference>
<evidence type="ECO:0000256" key="1">
    <source>
        <dbReference type="ARBA" id="ARBA00022801"/>
    </source>
</evidence>
<reference evidence="2 3" key="1">
    <citation type="submission" date="2019-03" db="EMBL/GenBank/DDBJ databases">
        <title>Genomic Encyclopedia of Type Strains, Phase IV (KMG-IV): sequencing the most valuable type-strain genomes for metagenomic binning, comparative biology and taxonomic classification.</title>
        <authorList>
            <person name="Goeker M."/>
        </authorList>
    </citation>
    <scope>NUCLEOTIDE SEQUENCE [LARGE SCALE GENOMIC DNA]</scope>
    <source>
        <strain evidence="2 3">DSM 25903</strain>
    </source>
</reference>
<dbReference type="InterPro" id="IPR006328">
    <property type="entry name" value="2-HAD"/>
</dbReference>
<evidence type="ECO:0000313" key="2">
    <source>
        <dbReference type="EMBL" id="TDR90446.1"/>
    </source>
</evidence>
<protein>
    <submittedName>
        <fullName evidence="2">Putative hydrolase of the HAD superfamily</fullName>
    </submittedName>
</protein>
<dbReference type="RefSeq" id="WP_133771849.1">
    <property type="nucleotide sequence ID" value="NZ_SNZR01000013.1"/>
</dbReference>